<dbReference type="Proteomes" id="UP001060504">
    <property type="component" value="Unassembled WGS sequence"/>
</dbReference>
<keyword evidence="8" id="KW-0443">Lipid metabolism</keyword>
<evidence type="ECO:0000259" key="13">
    <source>
        <dbReference type="Pfam" id="PF06974"/>
    </source>
</evidence>
<comment type="similarity">
    <text evidence="3">Belongs to the long-chain O-acyltransferase family.</text>
</comment>
<feature type="domain" description="O-acyltransferase WSD1-like N-terminal" evidence="12">
    <location>
        <begin position="43"/>
        <end position="313"/>
    </location>
</feature>
<evidence type="ECO:0000256" key="8">
    <source>
        <dbReference type="ARBA" id="ARBA00023098"/>
    </source>
</evidence>
<name>A0ABQ4V7Z5_9MYCO</name>
<accession>A0ABQ4V7Z5</accession>
<dbReference type="InterPro" id="IPR045034">
    <property type="entry name" value="O-acyltransferase_WSD1-like"/>
</dbReference>
<sequence>MTDSPNKSSRAKKAPAAKKAEPQAPPKKLRGKETVTAARRLGGWDFATWRMATDDPVMRSTIIGLLVLEQSPNWDVLCERYERATRLAPVLRSVVVKGPLDLQTPRVVVDPNFDLSFHMRRFSMPKGSGWDDVLAEARRQSLSDFDKDRPLWQATVLEDLPGGRAAIIMKLHHAIADGQGSVQLGLALFDFAQEGSDLGPMPPAPEAAVLDDRGFMQAVIRNNVGWVTKAAEDAVKGVVPLALSAITSPKQLISQVVDTAASLVRFTKIPLPLGPLSPIMQSRSLNYHFATIDLDFAQLRAAAKKRERTVNDLFLAAISVGMHRYHDKMGRPVDKLRMNMPISLRTSEDQTNAVTIARFEFPISDAIDDVLEATAHTVRSWRAEPALKLADYLAELSRFLPPELVSAAAQTSDVTASNVPGVPVPVWLAGAKAERMYPLVGTIGAAVSVTMLTYEGTASVGVSTDDAAVDDQEELIASLRYGFGEVIGTSVLAGDPLRPADSSA</sequence>
<evidence type="ECO:0000256" key="10">
    <source>
        <dbReference type="ARBA" id="ARBA00048109"/>
    </source>
</evidence>
<keyword evidence="15" id="KW-1185">Reference proteome</keyword>
<dbReference type="SUPFAM" id="SSF52777">
    <property type="entry name" value="CoA-dependent acyltransferases"/>
    <property type="match status" value="2"/>
</dbReference>
<evidence type="ECO:0000256" key="9">
    <source>
        <dbReference type="ARBA" id="ARBA00023315"/>
    </source>
</evidence>
<evidence type="ECO:0000256" key="1">
    <source>
        <dbReference type="ARBA" id="ARBA00004771"/>
    </source>
</evidence>
<keyword evidence="6" id="KW-0808">Transferase</keyword>
<evidence type="ECO:0000256" key="4">
    <source>
        <dbReference type="ARBA" id="ARBA00013244"/>
    </source>
</evidence>
<dbReference type="Pfam" id="PF06974">
    <property type="entry name" value="WS_DGAT_C"/>
    <property type="match status" value="1"/>
</dbReference>
<dbReference type="EMBL" id="BPRH01001417">
    <property type="protein sequence ID" value="GJF13292.1"/>
    <property type="molecule type" value="Genomic_DNA"/>
</dbReference>
<comment type="pathway">
    <text evidence="1">Glycerolipid metabolism; triacylglycerol biosynthesis.</text>
</comment>
<dbReference type="Pfam" id="PF03007">
    <property type="entry name" value="WS_DGAT_cat"/>
    <property type="match status" value="1"/>
</dbReference>
<feature type="region of interest" description="Disordered" evidence="11">
    <location>
        <begin position="1"/>
        <end position="31"/>
    </location>
</feature>
<evidence type="ECO:0000256" key="11">
    <source>
        <dbReference type="SAM" id="MobiDB-lite"/>
    </source>
</evidence>
<protein>
    <recommendedName>
        <fullName evidence="4">diacylglycerol O-acyltransferase</fullName>
        <ecNumber evidence="4">2.3.1.20</ecNumber>
    </recommendedName>
</protein>
<dbReference type="InterPro" id="IPR023213">
    <property type="entry name" value="CAT-like_dom_sf"/>
</dbReference>
<evidence type="ECO:0000259" key="12">
    <source>
        <dbReference type="Pfam" id="PF03007"/>
    </source>
</evidence>
<dbReference type="InterPro" id="IPR009721">
    <property type="entry name" value="O-acyltransferase_WSD1_C"/>
</dbReference>
<evidence type="ECO:0000313" key="15">
    <source>
        <dbReference type="Proteomes" id="UP001060504"/>
    </source>
</evidence>
<dbReference type="Gene3D" id="3.30.559.10">
    <property type="entry name" value="Chloramphenicol acetyltransferase-like domain"/>
    <property type="match status" value="1"/>
</dbReference>
<evidence type="ECO:0000313" key="14">
    <source>
        <dbReference type="EMBL" id="GJF13292.1"/>
    </source>
</evidence>
<keyword evidence="7" id="KW-0319">Glycerol metabolism</keyword>
<comment type="pathway">
    <text evidence="2">Lipid metabolism.</text>
</comment>
<proteinExistence type="inferred from homology"/>
<comment type="catalytic activity">
    <reaction evidence="10">
        <text>an acyl-CoA + a 1,2-diacyl-sn-glycerol = a triacyl-sn-glycerol + CoA</text>
        <dbReference type="Rhea" id="RHEA:10868"/>
        <dbReference type="ChEBI" id="CHEBI:17815"/>
        <dbReference type="ChEBI" id="CHEBI:57287"/>
        <dbReference type="ChEBI" id="CHEBI:58342"/>
        <dbReference type="ChEBI" id="CHEBI:64615"/>
        <dbReference type="EC" id="2.3.1.20"/>
    </reaction>
</comment>
<dbReference type="EC" id="2.3.1.20" evidence="4"/>
<reference evidence="14 15" key="1">
    <citation type="submission" date="2021-08" db="EMBL/GenBank/DDBJ databases">
        <title>Draft genome sequence of Mycolicibacterium sp. NGTWS1702 strain.</title>
        <authorList>
            <person name="Matsumoto M."/>
            <person name="Tang B.C.C."/>
            <person name="Machida Y."/>
            <person name="Matoyama H."/>
            <person name="Kishihara T."/>
            <person name="Sato S."/>
            <person name="Kondo I."/>
            <person name="Sano M."/>
            <person name="Kato G."/>
        </authorList>
    </citation>
    <scope>NUCLEOTIDE SEQUENCE [LARGE SCALE GENOMIC DNA]</scope>
    <source>
        <strain evidence="14 15">NGTWSNA01</strain>
    </source>
</reference>
<evidence type="ECO:0000256" key="3">
    <source>
        <dbReference type="ARBA" id="ARBA00009587"/>
    </source>
</evidence>
<evidence type="ECO:0000256" key="6">
    <source>
        <dbReference type="ARBA" id="ARBA00022679"/>
    </source>
</evidence>
<keyword evidence="9" id="KW-0012">Acyltransferase</keyword>
<dbReference type="PANTHER" id="PTHR31650">
    <property type="entry name" value="O-ACYLTRANSFERASE (WSD1-LIKE) FAMILY PROTEIN"/>
    <property type="match status" value="1"/>
</dbReference>
<evidence type="ECO:0000256" key="2">
    <source>
        <dbReference type="ARBA" id="ARBA00005189"/>
    </source>
</evidence>
<evidence type="ECO:0000256" key="7">
    <source>
        <dbReference type="ARBA" id="ARBA00022798"/>
    </source>
</evidence>
<dbReference type="InterPro" id="IPR004255">
    <property type="entry name" value="O-acyltransferase_WSD1_N"/>
</dbReference>
<comment type="caution">
    <text evidence="14">The sequence shown here is derived from an EMBL/GenBank/DDBJ whole genome shotgun (WGS) entry which is preliminary data.</text>
</comment>
<organism evidence="14 15">
    <name type="scientific">Mycolicibacterium cyprinidarum</name>
    <dbReference type="NCBI Taxonomy" id="2860311"/>
    <lineage>
        <taxon>Bacteria</taxon>
        <taxon>Bacillati</taxon>
        <taxon>Actinomycetota</taxon>
        <taxon>Actinomycetes</taxon>
        <taxon>Mycobacteriales</taxon>
        <taxon>Mycobacteriaceae</taxon>
        <taxon>Mycolicibacterium</taxon>
    </lineage>
</organism>
<dbReference type="PANTHER" id="PTHR31650:SF1">
    <property type="entry name" value="WAX ESTER SYNTHASE_DIACYLGLYCEROL ACYLTRANSFERASE 4-RELATED"/>
    <property type="match status" value="1"/>
</dbReference>
<evidence type="ECO:0000256" key="5">
    <source>
        <dbReference type="ARBA" id="ARBA00022516"/>
    </source>
</evidence>
<keyword evidence="5" id="KW-0444">Lipid biosynthesis</keyword>
<gene>
    <name evidence="14" type="ORF">NGTWS1702_13390</name>
</gene>
<feature type="domain" description="O-acyltransferase WSD1 C-terminal" evidence="13">
    <location>
        <begin position="354"/>
        <end position="481"/>
    </location>
</feature>